<proteinExistence type="predicted"/>
<dbReference type="Proteomes" id="UP000025231">
    <property type="component" value="Chromosome"/>
</dbReference>
<sequence length="42" mass="4523">MPVHLRSLNITLPAGVGSVSKIKYNAINDFGSSSEMMTKNVD</sequence>
<accession>A0ABC7ZYS8</accession>
<evidence type="ECO:0000313" key="1">
    <source>
        <dbReference type="EMBL" id="AHY73013.1"/>
    </source>
</evidence>
<evidence type="ECO:0000313" key="2">
    <source>
        <dbReference type="Proteomes" id="UP000025231"/>
    </source>
</evidence>
<organism evidence="1 2">
    <name type="scientific">Escherichia coli O145:H28 (strain RM12581)</name>
    <dbReference type="NCBI Taxonomy" id="1248823"/>
    <lineage>
        <taxon>Bacteria</taxon>
        <taxon>Pseudomonadati</taxon>
        <taxon>Pseudomonadota</taxon>
        <taxon>Gammaproteobacteria</taxon>
        <taxon>Enterobacterales</taxon>
        <taxon>Enterobacteriaceae</taxon>
        <taxon>Escherichia</taxon>
    </lineage>
</organism>
<reference evidence="1 2" key="1">
    <citation type="journal article" date="2014" name="Genome Announc.">
        <title>Complete Genome Sequences of Two Escherichia coli O145:H28 Outbreak Strains of Food Origin.</title>
        <authorList>
            <person name="Cooper K.K."/>
            <person name="Mandrell R.E."/>
            <person name="Louie J.W."/>
            <person name="Korlach J."/>
            <person name="Clark T.A."/>
            <person name="Parker C.T."/>
            <person name="Huynh S."/>
            <person name="Chain P.S."/>
            <person name="Ahmed S."/>
            <person name="Carter M.Q."/>
        </authorList>
    </citation>
    <scope>NUCLEOTIDE SEQUENCE [LARGE SCALE GENOMIC DNA]</scope>
    <source>
        <strain evidence="1 2">RM12581</strain>
    </source>
</reference>
<dbReference type="AlphaFoldDB" id="A0ABC7ZYS8"/>
<gene>
    <name evidence="1" type="ORF">ECRM12581_22415</name>
</gene>
<protein>
    <submittedName>
        <fullName evidence="1">Fimbrial chaperone</fullName>
    </submittedName>
</protein>
<name>A0ABC7ZYS8_ECOLR</name>
<dbReference type="EMBL" id="CP007136">
    <property type="protein sequence ID" value="AHY73013.1"/>
    <property type="molecule type" value="Genomic_DNA"/>
</dbReference>